<keyword evidence="1" id="KW-0472">Membrane</keyword>
<dbReference type="Proteomes" id="UP000001857">
    <property type="component" value="Chromosome II"/>
</dbReference>
<accession>B5ESS1</accession>
<evidence type="ECO:0000313" key="2">
    <source>
        <dbReference type="EMBL" id="ACH64269.1"/>
    </source>
</evidence>
<reference evidence="2 3" key="2">
    <citation type="journal article" date="2009" name="Nature">
        <title>A single regulatory gene is sufficient to alter bacterial host range.</title>
        <authorList>
            <person name="Mandel M.J."/>
            <person name="Wollenberg M.S."/>
            <person name="Stabb E.V."/>
            <person name="Visick K.L."/>
            <person name="Ruby E.G."/>
        </authorList>
    </citation>
    <scope>NUCLEOTIDE SEQUENCE [LARGE SCALE GENOMIC DNA]</scope>
    <source>
        <strain evidence="2 3">MJ11</strain>
    </source>
</reference>
<proteinExistence type="predicted"/>
<organism evidence="2 3">
    <name type="scientific">Aliivibrio fischeri (strain MJ11)</name>
    <name type="common">Vibrio fischeri</name>
    <dbReference type="NCBI Taxonomy" id="388396"/>
    <lineage>
        <taxon>Bacteria</taxon>
        <taxon>Pseudomonadati</taxon>
        <taxon>Pseudomonadota</taxon>
        <taxon>Gammaproteobacteria</taxon>
        <taxon>Vibrionales</taxon>
        <taxon>Vibrionaceae</taxon>
        <taxon>Aliivibrio</taxon>
    </lineage>
</organism>
<gene>
    <name evidence="2" type="ordered locus">VFMJ11_A0182</name>
</gene>
<protein>
    <submittedName>
        <fullName evidence="2">Uncharacterized protein</fullName>
    </submittedName>
</protein>
<dbReference type="HOGENOM" id="CLU_3318982_0_0_6"/>
<reference evidence="3" key="1">
    <citation type="submission" date="2008-08" db="EMBL/GenBank/DDBJ databases">
        <title>Complete sequence of Vibrio fischeri strain MJ11.</title>
        <authorList>
            <person name="Mandel M.J."/>
            <person name="Stabb E.V."/>
            <person name="Ruby E.G."/>
            <person name="Ferriera S."/>
            <person name="Johnson J."/>
            <person name="Kravitz S."/>
            <person name="Beeson K."/>
            <person name="Sutton G."/>
            <person name="Rogers Y.-H."/>
            <person name="Friedman R."/>
            <person name="Frazier M."/>
            <person name="Venter J.C."/>
        </authorList>
    </citation>
    <scope>NUCLEOTIDE SEQUENCE [LARGE SCALE GENOMIC DNA]</scope>
    <source>
        <strain evidence="3">MJ11</strain>
    </source>
</reference>
<evidence type="ECO:0000313" key="3">
    <source>
        <dbReference type="Proteomes" id="UP000001857"/>
    </source>
</evidence>
<dbReference type="EMBL" id="CP001133">
    <property type="protein sequence ID" value="ACH64269.1"/>
    <property type="molecule type" value="Genomic_DNA"/>
</dbReference>
<name>B5ESS1_ALIFM</name>
<keyword evidence="1" id="KW-0812">Transmembrane</keyword>
<keyword evidence="1" id="KW-1133">Transmembrane helix</keyword>
<dbReference type="AlphaFoldDB" id="B5ESS1"/>
<evidence type="ECO:0000256" key="1">
    <source>
        <dbReference type="SAM" id="Phobius"/>
    </source>
</evidence>
<sequence>MSEGSSMISILTGAPVNVFFINIHRVRYFLERLDNLFKK</sequence>
<feature type="transmembrane region" description="Helical" evidence="1">
    <location>
        <begin position="6"/>
        <end position="23"/>
    </location>
</feature>
<dbReference type="KEGG" id="vfm:VFMJ11_A0182"/>